<evidence type="ECO:0000259" key="1">
    <source>
        <dbReference type="Pfam" id="PF18050"/>
    </source>
</evidence>
<reference evidence="2" key="2">
    <citation type="submission" date="2021-04" db="EMBL/GenBank/DDBJ databases">
        <authorList>
            <person name="Gilroy R."/>
        </authorList>
    </citation>
    <scope>NUCLEOTIDE SEQUENCE</scope>
    <source>
        <strain evidence="2">CHK193-4272</strain>
    </source>
</reference>
<dbReference type="InterPro" id="IPR041183">
    <property type="entry name" value="Cyclophilin-like"/>
</dbReference>
<dbReference type="Gene3D" id="2.40.100.20">
    <property type="match status" value="1"/>
</dbReference>
<dbReference type="Proteomes" id="UP000886808">
    <property type="component" value="Unassembled WGS sequence"/>
</dbReference>
<dbReference type="AlphaFoldDB" id="A0A9D1PJ66"/>
<proteinExistence type="predicted"/>
<comment type="caution">
    <text evidence="2">The sequence shown here is derived from an EMBL/GenBank/DDBJ whole genome shotgun (WGS) entry which is preliminary data.</text>
</comment>
<dbReference type="Pfam" id="PF18050">
    <property type="entry name" value="Cyclophil_like2"/>
    <property type="match status" value="1"/>
</dbReference>
<dbReference type="SUPFAM" id="SSF50891">
    <property type="entry name" value="Cyclophilin-like"/>
    <property type="match status" value="1"/>
</dbReference>
<protein>
    <recommendedName>
        <fullName evidence="1">Cyclophilin-like domain-containing protein</fullName>
    </recommendedName>
</protein>
<dbReference type="InterPro" id="IPR029000">
    <property type="entry name" value="Cyclophilin-like_dom_sf"/>
</dbReference>
<feature type="domain" description="Cyclophilin-like" evidence="1">
    <location>
        <begin position="49"/>
        <end position="156"/>
    </location>
</feature>
<sequence length="159" mass="17838">MLNQIISSFVSIAITLSVTACTTNQEISKPDISIETENINDDIMQTIEIIINDKVFTAEIYDNETARSFISMLPITLDMQDLNNNEKYCYLSNNLATNTFYPEQIHAGDIMLYNSNCLVLFYKSFSTSYGYTAIGKIDDITGLKQAVGNGNIQITFDLK</sequence>
<evidence type="ECO:0000313" key="2">
    <source>
        <dbReference type="EMBL" id="HIV63108.1"/>
    </source>
</evidence>
<reference evidence="2" key="1">
    <citation type="journal article" date="2021" name="PeerJ">
        <title>Extensive microbial diversity within the chicken gut microbiome revealed by metagenomics and culture.</title>
        <authorList>
            <person name="Gilroy R."/>
            <person name="Ravi A."/>
            <person name="Getino M."/>
            <person name="Pursley I."/>
            <person name="Horton D.L."/>
            <person name="Alikhan N.F."/>
            <person name="Baker D."/>
            <person name="Gharbi K."/>
            <person name="Hall N."/>
            <person name="Watson M."/>
            <person name="Adriaenssens E.M."/>
            <person name="Foster-Nyarko E."/>
            <person name="Jarju S."/>
            <person name="Secka A."/>
            <person name="Antonio M."/>
            <person name="Oren A."/>
            <person name="Chaudhuri R.R."/>
            <person name="La Ragione R."/>
            <person name="Hildebrand F."/>
            <person name="Pallen M.J."/>
        </authorList>
    </citation>
    <scope>NUCLEOTIDE SEQUENCE</scope>
    <source>
        <strain evidence="2">CHK193-4272</strain>
    </source>
</reference>
<name>A0A9D1PJ66_9FIRM</name>
<evidence type="ECO:0000313" key="3">
    <source>
        <dbReference type="Proteomes" id="UP000886808"/>
    </source>
</evidence>
<organism evidence="2 3">
    <name type="scientific">Candidatus Butyricicoccus avistercoris</name>
    <dbReference type="NCBI Taxonomy" id="2838518"/>
    <lineage>
        <taxon>Bacteria</taxon>
        <taxon>Bacillati</taxon>
        <taxon>Bacillota</taxon>
        <taxon>Clostridia</taxon>
        <taxon>Eubacteriales</taxon>
        <taxon>Butyricicoccaceae</taxon>
        <taxon>Butyricicoccus</taxon>
    </lineage>
</organism>
<accession>A0A9D1PJ66</accession>
<dbReference type="EMBL" id="DXIE01000058">
    <property type="protein sequence ID" value="HIV63108.1"/>
    <property type="molecule type" value="Genomic_DNA"/>
</dbReference>
<gene>
    <name evidence="2" type="ORF">H9746_09785</name>
</gene>